<dbReference type="AlphaFoldDB" id="A7AS57"/>
<keyword evidence="3" id="KW-1185">Reference proteome</keyword>
<name>A7AS57_BABBO</name>
<gene>
    <name evidence="2" type="ORF">BBOV_IV010220</name>
</gene>
<proteinExistence type="predicted"/>
<organism evidence="2 3">
    <name type="scientific">Babesia bovis</name>
    <dbReference type="NCBI Taxonomy" id="5865"/>
    <lineage>
        <taxon>Eukaryota</taxon>
        <taxon>Sar</taxon>
        <taxon>Alveolata</taxon>
        <taxon>Apicomplexa</taxon>
        <taxon>Aconoidasida</taxon>
        <taxon>Piroplasmida</taxon>
        <taxon>Babesiidae</taxon>
        <taxon>Babesia</taxon>
    </lineage>
</organism>
<feature type="region of interest" description="Disordered" evidence="1">
    <location>
        <begin position="472"/>
        <end position="499"/>
    </location>
</feature>
<accession>A7AS57</accession>
<feature type="compositionally biased region" description="Acidic residues" evidence="1">
    <location>
        <begin position="481"/>
        <end position="497"/>
    </location>
</feature>
<evidence type="ECO:0000313" key="3">
    <source>
        <dbReference type="Proteomes" id="UP000002173"/>
    </source>
</evidence>
<feature type="region of interest" description="Disordered" evidence="1">
    <location>
        <begin position="17"/>
        <end position="37"/>
    </location>
</feature>
<dbReference type="RefSeq" id="XP_001610944.1">
    <property type="nucleotide sequence ID" value="XM_001610894.1"/>
</dbReference>
<dbReference type="InParanoid" id="A7AS57"/>
<reference evidence="3" key="2">
    <citation type="journal article" date="2020" name="Data Brief">
        <title>Transcriptome dataset of Babesia bovis life stages within vertebrate and invertebrate hosts.</title>
        <authorList>
            <person name="Ueti M.W."/>
            <person name="Johnson W.C."/>
            <person name="Kappmeyer L.S."/>
            <person name="Herndon D.R."/>
            <person name="Mousel M.R."/>
            <person name="Reif K.E."/>
            <person name="Taus N.S."/>
            <person name="Ifeonu O.O."/>
            <person name="Silva J.C."/>
            <person name="Suarez C.E."/>
            <person name="Brayton K.A."/>
        </authorList>
    </citation>
    <scope>NUCLEOTIDE SEQUENCE [LARGE SCALE GENOMIC DNA]</scope>
</reference>
<dbReference type="Proteomes" id="UP000002173">
    <property type="component" value="Unassembled WGS sequence"/>
</dbReference>
<protein>
    <submittedName>
        <fullName evidence="2">Uncharacterized protein</fullName>
    </submittedName>
</protein>
<evidence type="ECO:0000256" key="1">
    <source>
        <dbReference type="SAM" id="MobiDB-lite"/>
    </source>
</evidence>
<dbReference type="VEuPathDB" id="PiroplasmaDB:BBOV_IV010220"/>
<dbReference type="eggNOG" id="ENOG502TNDD">
    <property type="taxonomic scope" value="Eukaryota"/>
</dbReference>
<dbReference type="KEGG" id="bbo:BBOV_IV010220"/>
<reference evidence="3" key="3">
    <citation type="journal article" date="2021" name="Int. J. Parasitol.">
        <title>Comparative analysis of gene expression between Babesia bovis blood stages and kinetes allowed by improved genome annotation.</title>
        <authorList>
            <person name="Ueti M.W."/>
            <person name="Johnson W.C."/>
            <person name="Kappmeyer L.S."/>
            <person name="Herndon D.R."/>
            <person name="Mousel M.R."/>
            <person name="Reif K.E."/>
            <person name="Taus N.S."/>
            <person name="Ifeonu O.O."/>
            <person name="Silva J.C."/>
            <person name="Suarez C.E."/>
            <person name="Brayton K.A."/>
        </authorList>
    </citation>
    <scope>NUCLEOTIDE SEQUENCE [LARGE SCALE GENOMIC DNA]</scope>
</reference>
<reference evidence="2 3" key="1">
    <citation type="journal article" date="2007" name="PLoS Pathog.">
        <title>Genome sequence of Babesia bovis and comparative analysis of apicomplexan hemoprotozoa.</title>
        <authorList>
            <person name="Brayton K.A."/>
            <person name="Lau A.O.T."/>
            <person name="Herndon D.R."/>
            <person name="Hannick L."/>
            <person name="Kappmeyer L.S."/>
            <person name="Berens S.J."/>
            <person name="Bidwell S.L."/>
            <person name="Brown W.C."/>
            <person name="Crabtree J."/>
            <person name="Fadrosh D."/>
            <person name="Feldblum T."/>
            <person name="Forberger H.A."/>
            <person name="Haas B.J."/>
            <person name="Howell J.M."/>
            <person name="Khouri H."/>
            <person name="Koo H."/>
            <person name="Mann D.J."/>
            <person name="Norimine J."/>
            <person name="Paulsen I.T."/>
            <person name="Radune D."/>
            <person name="Ren Q."/>
            <person name="Smith R.K. Jr."/>
            <person name="Suarez C.E."/>
            <person name="White O."/>
            <person name="Wortman J.R."/>
            <person name="Knowles D.P. Jr."/>
            <person name="McElwain T.F."/>
            <person name="Nene V.M."/>
        </authorList>
    </citation>
    <scope>NUCLEOTIDE SEQUENCE [LARGE SCALE GENOMIC DNA]</scope>
    <source>
        <strain evidence="2">T2Bo</strain>
    </source>
</reference>
<comment type="caution">
    <text evidence="2">The sequence shown here is derived from an EMBL/GenBank/DDBJ whole genome shotgun (WGS) entry which is preliminary data.</text>
</comment>
<sequence>MIDVIGFPINTSVEDDDFDPDWELQPQAKKPKRGTKRQTISDVIQRIQMFNNKTRTYKDYRDMQVMRSLYNICSNLKIEDPERIYKLFLERLKSRSRLERNDDKLELLAAVLCYLDKRISNINVNISDAINKIPANKPKIHRKSFVKEISKICHELKVSFLPVTPNIIVVRDMLDELLFFIRNNDFDRSSKTLYLHSPTVNKIINKLYNMEQLDSTDSNFIAENTPSMHVDMKNKSDTIGPLLTDIASLLDTDDQSNNSVEDNENKLRKGRVKVNEYRTMMADKIDKMYDTICDYIVRLIVLCHHSGIMKNTDILNANERLNIVCKKTFLASIIKIVLNMFNIKLRNLYMLNAWKIVPSTFYRNGDILLTSAVEWLHRKYEVVVNSKVLILKFLKHILDKVDPNDVECCANSVTYECRKEFSYAQSPIEDPIIKHVNNPTYMGGIPEVRMMNITSDFWNVVDDRLWKEKQASGGSTHVDVDDNDHEISDSESEDENLNESHLLNKKNAVEKTTKHDKIRDSNNVRYVILLIAKTIGMINMEAFNKRRYQAEYDSRIFFILTYLLNALEDIRPIEGFKVVVDDDGTSIVKYRDNTRIKNTRFSVDRFGKNTPMVAWTFAKALSSMVSDERVKNQSTHQQL</sequence>
<evidence type="ECO:0000313" key="2">
    <source>
        <dbReference type="EMBL" id="EDO07376.1"/>
    </source>
</evidence>
<dbReference type="GeneID" id="5479178"/>
<dbReference type="EMBL" id="AAXT01000002">
    <property type="protein sequence ID" value="EDO07376.1"/>
    <property type="molecule type" value="Genomic_DNA"/>
</dbReference>
<dbReference type="OMA" id="VECCANS"/>